<dbReference type="InterPro" id="IPR011035">
    <property type="entry name" value="Ribosomal_bL25/Gln-tRNA_synth"/>
</dbReference>
<reference evidence="9 10" key="1">
    <citation type="journal article" date="2015" name="Nature">
        <title>rRNA introns, odd ribosomes, and small enigmatic genomes across a large radiation of phyla.</title>
        <authorList>
            <person name="Brown C.T."/>
            <person name="Hug L.A."/>
            <person name="Thomas B.C."/>
            <person name="Sharon I."/>
            <person name="Castelle C.J."/>
            <person name="Singh A."/>
            <person name="Wilkins M.J."/>
            <person name="Williams K.H."/>
            <person name="Banfield J.F."/>
        </authorList>
    </citation>
    <scope>NUCLEOTIDE SEQUENCE [LARGE SCALE GENOMIC DNA]</scope>
</reference>
<evidence type="ECO:0000313" key="10">
    <source>
        <dbReference type="Proteomes" id="UP000034706"/>
    </source>
</evidence>
<dbReference type="EMBL" id="LBVT01000028">
    <property type="protein sequence ID" value="KKQ90920.1"/>
    <property type="molecule type" value="Genomic_DNA"/>
</dbReference>
<dbReference type="CDD" id="cd00495">
    <property type="entry name" value="Ribosomal_L25_TL5_CTC"/>
    <property type="match status" value="1"/>
</dbReference>
<evidence type="ECO:0000256" key="1">
    <source>
        <dbReference type="ARBA" id="ARBA00022730"/>
    </source>
</evidence>
<name>A0A0G0LSG7_9BACT</name>
<dbReference type="InterPro" id="IPR029751">
    <property type="entry name" value="Ribosomal_L25_dom"/>
</dbReference>
<dbReference type="PANTHER" id="PTHR33284:SF1">
    <property type="entry name" value="RIBOSOMAL PROTEIN L25_GLN-TRNA SYNTHETASE, ANTI-CODON-BINDING DOMAIN-CONTAINING PROTEIN"/>
    <property type="match status" value="1"/>
</dbReference>
<dbReference type="Pfam" id="PF01386">
    <property type="entry name" value="Ribosomal_L25p"/>
    <property type="match status" value="1"/>
</dbReference>
<dbReference type="Gene3D" id="2.170.120.20">
    <property type="entry name" value="Ribosomal protein L25, beta domain"/>
    <property type="match status" value="1"/>
</dbReference>
<dbReference type="Proteomes" id="UP000034706">
    <property type="component" value="Unassembled WGS sequence"/>
</dbReference>
<dbReference type="InterPro" id="IPR020056">
    <property type="entry name" value="Rbsml_bL25/Gln-tRNA_synth_N"/>
</dbReference>
<dbReference type="Gene3D" id="2.40.240.10">
    <property type="entry name" value="Ribosomal Protein L25, Chain P"/>
    <property type="match status" value="1"/>
</dbReference>
<dbReference type="GO" id="GO:0006412">
    <property type="term" value="P:translation"/>
    <property type="evidence" value="ECO:0007669"/>
    <property type="project" value="UniProtKB-UniRule"/>
</dbReference>
<evidence type="ECO:0000256" key="3">
    <source>
        <dbReference type="ARBA" id="ARBA00022980"/>
    </source>
</evidence>
<comment type="subunit">
    <text evidence="5">Part of the 50S ribosomal subunit; part of the 5S rRNA/L5/L18/L25 subcomplex. Contacts the 5S rRNA. Binds to the 5S rRNA independently of L5 and L18.</text>
</comment>
<dbReference type="HAMAP" id="MF_01334">
    <property type="entry name" value="Ribosomal_bL25_CTC"/>
    <property type="match status" value="1"/>
</dbReference>
<dbReference type="NCBIfam" id="TIGR00731">
    <property type="entry name" value="bL25_bact_ctc"/>
    <property type="match status" value="1"/>
</dbReference>
<dbReference type="GO" id="GO:0003735">
    <property type="term" value="F:structural constituent of ribosome"/>
    <property type="evidence" value="ECO:0007669"/>
    <property type="project" value="InterPro"/>
</dbReference>
<dbReference type="GO" id="GO:0008097">
    <property type="term" value="F:5S rRNA binding"/>
    <property type="evidence" value="ECO:0007669"/>
    <property type="project" value="InterPro"/>
</dbReference>
<keyword evidence="4 5" id="KW-0687">Ribonucleoprotein</keyword>
<dbReference type="Pfam" id="PF14693">
    <property type="entry name" value="Ribosomal_TL5_C"/>
    <property type="match status" value="1"/>
</dbReference>
<feature type="region of interest" description="Disordered" evidence="6">
    <location>
        <begin position="216"/>
        <end position="235"/>
    </location>
</feature>
<dbReference type="AlphaFoldDB" id="A0A0G0LSG7"/>
<feature type="domain" description="Large ribosomal subunit protein bL25 L25" evidence="7">
    <location>
        <begin position="7"/>
        <end position="102"/>
    </location>
</feature>
<comment type="function">
    <text evidence="5">This is one of the proteins that binds to the 5S RNA in the ribosome where it forms part of the central protuberance.</text>
</comment>
<gene>
    <name evidence="5" type="primary">rplY</name>
    <name evidence="5" type="synonym">ctc</name>
    <name evidence="9" type="ORF">UT16_C0028G0003</name>
</gene>
<evidence type="ECO:0000259" key="8">
    <source>
        <dbReference type="Pfam" id="PF14693"/>
    </source>
</evidence>
<comment type="similarity">
    <text evidence="5">Belongs to the bacterial ribosomal protein bL25 family. CTC subfamily.</text>
</comment>
<comment type="caution">
    <text evidence="9">The sequence shown here is derived from an EMBL/GenBank/DDBJ whole genome shotgun (WGS) entry which is preliminary data.</text>
</comment>
<evidence type="ECO:0000256" key="6">
    <source>
        <dbReference type="SAM" id="MobiDB-lite"/>
    </source>
</evidence>
<organism evidence="9 10">
    <name type="scientific">Candidatus Azambacteria bacterium GW2011_GWA2_39_10</name>
    <dbReference type="NCBI Taxonomy" id="1618611"/>
    <lineage>
        <taxon>Bacteria</taxon>
        <taxon>Candidatus Azamiibacteriota</taxon>
    </lineage>
</organism>
<dbReference type="GO" id="GO:0022625">
    <property type="term" value="C:cytosolic large ribosomal subunit"/>
    <property type="evidence" value="ECO:0007669"/>
    <property type="project" value="TreeGrafter"/>
</dbReference>
<dbReference type="InterPro" id="IPR020057">
    <property type="entry name" value="Ribosomal_bL25_b-dom"/>
</dbReference>
<dbReference type="InterPro" id="IPR001021">
    <property type="entry name" value="Ribosomal_bL25_long"/>
</dbReference>
<feature type="domain" description="Large ribosomal subunit protein bL25 beta" evidence="8">
    <location>
        <begin position="110"/>
        <end position="195"/>
    </location>
</feature>
<sequence length="235" mass="26132">MTTLEIKSKKREIFGKKVNTLRNQGLIPAVVYGGSGDSIPLVLELKEFKRVFKHAGETTLVKLFIDDAKFSAKGGPASGWKNVLIHDNYRDPITDEIKHVDFYEVKMDEKIIAKIPLVFIGNAPATSDLGGILVKAMQELEIRALPADLPHEVEIDISSLKTFDDNILIKDIKMPKNVEILDNISASVASVVPPRSEAEIEALSGQIEEKIENVKVETEEKTAERIQEKKIEATE</sequence>
<dbReference type="InterPro" id="IPR020930">
    <property type="entry name" value="Ribosomal_uL5_bac-type"/>
</dbReference>
<evidence type="ECO:0000313" key="9">
    <source>
        <dbReference type="EMBL" id="KKQ90920.1"/>
    </source>
</evidence>
<dbReference type="PANTHER" id="PTHR33284">
    <property type="entry name" value="RIBOSOMAL PROTEIN L25/GLN-TRNA SYNTHETASE, ANTI-CODON-BINDING DOMAIN-CONTAINING PROTEIN"/>
    <property type="match status" value="1"/>
</dbReference>
<dbReference type="SUPFAM" id="SSF50715">
    <property type="entry name" value="Ribosomal protein L25-like"/>
    <property type="match status" value="1"/>
</dbReference>
<evidence type="ECO:0000256" key="2">
    <source>
        <dbReference type="ARBA" id="ARBA00022884"/>
    </source>
</evidence>
<evidence type="ECO:0000256" key="5">
    <source>
        <dbReference type="HAMAP-Rule" id="MF_01334"/>
    </source>
</evidence>
<keyword evidence="1 5" id="KW-0699">rRNA-binding</keyword>
<keyword evidence="2 5" id="KW-0694">RNA-binding</keyword>
<keyword evidence="3 5" id="KW-0689">Ribosomal protein</keyword>
<protein>
    <recommendedName>
        <fullName evidence="5">Large ribosomal subunit protein bL25</fullName>
    </recommendedName>
    <alternativeName>
        <fullName evidence="5">General stress protein CTC</fullName>
    </alternativeName>
</protein>
<accession>A0A0G0LSG7</accession>
<proteinExistence type="inferred from homology"/>
<dbReference type="InterPro" id="IPR037121">
    <property type="entry name" value="Ribosomal_bL25_C"/>
</dbReference>
<evidence type="ECO:0000259" key="7">
    <source>
        <dbReference type="Pfam" id="PF01386"/>
    </source>
</evidence>
<evidence type="ECO:0000256" key="4">
    <source>
        <dbReference type="ARBA" id="ARBA00023274"/>
    </source>
</evidence>